<dbReference type="RefSeq" id="XP_024335463.1">
    <property type="nucleotide sequence ID" value="XM_024486673.1"/>
</dbReference>
<dbReference type="OrthoDB" id="2797325at2759"/>
<organism evidence="1 2">
    <name type="scientific">Postia placenta MAD-698-R-SB12</name>
    <dbReference type="NCBI Taxonomy" id="670580"/>
    <lineage>
        <taxon>Eukaryota</taxon>
        <taxon>Fungi</taxon>
        <taxon>Dikarya</taxon>
        <taxon>Basidiomycota</taxon>
        <taxon>Agaricomycotina</taxon>
        <taxon>Agaricomycetes</taxon>
        <taxon>Polyporales</taxon>
        <taxon>Adustoporiaceae</taxon>
        <taxon>Rhodonia</taxon>
    </lineage>
</organism>
<sequence>MTDLRPAHTGTIVLGSKPVSFHHEAMLLLIDHARHQISWTPHYSPSNLAISAHLLGIDKVVSESLTDAGDVQSSDFLGPFPMEISEQIIDTLWDDRESLLACALTCRSWLLRSRYHLFHIIHIRKAQHLRVFSRMLLSAPHIVDLARELHVYHALDPAYTCTLSLFATMLAGRLSHIQHLRLERDYSVGPRPLPLPGRFFSALSGFGSVIKLSLYMLQFSTFADLRKLICALPNISDLRCIYLTWTTMGPVQPQAQREDRTHRPRFTSLHLDMRVEMATLADWLLSDTILTGLDKLVLSFVDIENVERLDRMTHAAGRSLRHFSVDFRSDQGKKADAARWLIAGQFLAPCTVLESLRVRFLQGVLDPGSWAEALFSAVQSTSIRRVTLGVSMWRMPVIQQEFARMANVISRPQFAHLRELEFEWTGFNRMPEDWRRKYLLMLGMNETNLLLHGQWRHSGPNATASRDT</sequence>
<dbReference type="AlphaFoldDB" id="A0A1X6MQV8"/>
<accession>A0A1X6MQV8</accession>
<name>A0A1X6MQV8_9APHY</name>
<proteinExistence type="predicted"/>
<evidence type="ECO:0008006" key="3">
    <source>
        <dbReference type="Google" id="ProtNLM"/>
    </source>
</evidence>
<protein>
    <recommendedName>
        <fullName evidence="3">F-box domain-containing protein</fullName>
    </recommendedName>
</protein>
<dbReference type="Proteomes" id="UP000194127">
    <property type="component" value="Unassembled WGS sequence"/>
</dbReference>
<evidence type="ECO:0000313" key="2">
    <source>
        <dbReference type="Proteomes" id="UP000194127"/>
    </source>
</evidence>
<evidence type="ECO:0000313" key="1">
    <source>
        <dbReference type="EMBL" id="OSX58669.1"/>
    </source>
</evidence>
<gene>
    <name evidence="1" type="ORF">POSPLADRAFT_1152624</name>
</gene>
<dbReference type="GeneID" id="36331622"/>
<dbReference type="EMBL" id="KZ110604">
    <property type="protein sequence ID" value="OSX58669.1"/>
    <property type="molecule type" value="Genomic_DNA"/>
</dbReference>
<keyword evidence="2" id="KW-1185">Reference proteome</keyword>
<dbReference type="SUPFAM" id="SSF81383">
    <property type="entry name" value="F-box domain"/>
    <property type="match status" value="1"/>
</dbReference>
<reference evidence="1 2" key="1">
    <citation type="submission" date="2017-04" db="EMBL/GenBank/DDBJ databases">
        <title>Genome Sequence of the Model Brown-Rot Fungus Postia placenta SB12.</title>
        <authorList>
            <consortium name="DOE Joint Genome Institute"/>
            <person name="Gaskell J."/>
            <person name="Kersten P."/>
            <person name="Larrondo L.F."/>
            <person name="Canessa P."/>
            <person name="Martinez D."/>
            <person name="Hibbett D."/>
            <person name="Schmoll M."/>
            <person name="Kubicek C.P."/>
            <person name="Martinez A.T."/>
            <person name="Yadav J."/>
            <person name="Master E."/>
            <person name="Magnuson J.K."/>
            <person name="James T."/>
            <person name="Yaver D."/>
            <person name="Berka R."/>
            <person name="Labutti K."/>
            <person name="Lipzen A."/>
            <person name="Aerts A."/>
            <person name="Barry K."/>
            <person name="Henrissat B."/>
            <person name="Blanchette R."/>
            <person name="Grigoriev I."/>
            <person name="Cullen D."/>
        </authorList>
    </citation>
    <scope>NUCLEOTIDE SEQUENCE [LARGE SCALE GENOMIC DNA]</scope>
    <source>
        <strain evidence="1 2">MAD-698-R-SB12</strain>
    </source>
</reference>
<dbReference type="InterPro" id="IPR036047">
    <property type="entry name" value="F-box-like_dom_sf"/>
</dbReference>